<dbReference type="FunFam" id="1.20.58.340:FF:000004">
    <property type="entry name" value="Magnesium transport protein CorA"/>
    <property type="match status" value="1"/>
</dbReference>
<dbReference type="InterPro" id="IPR045861">
    <property type="entry name" value="CorA_cytoplasmic_dom"/>
</dbReference>
<sequence>MIYWNYSKLPLETQAIHSMRIYARMLQTAWILRGNRVKMGGNLKETGGGRMVYLIEAGELRPDRPDAAGKRVCVTDFSALAEAAGVLGEDVHILEGCLRGGMSKYESHERFDYLSVSVCDARDPLAPPVRLCAFLTKDALVILSDGTGETGKALAGLCVPGTRCGEPARLICACLDRLTADDYLALESIEREVTGLEEALLSSRNHDYCIREIAGLRRRLMALKSYYEHLIAICEGVRENENGVADKHTLRAFRLLEQRAARLGNSVLNLRDYVTQVREAYQAQVDIDLNKIMKVFTVITAIFLPLTLVAGWYGMNFKMPEYGWRFGYPLVIAGSLMVVAALLIYFKRKKWF</sequence>
<comment type="similarity">
    <text evidence="2">Belongs to the CorA metal ion transporter (MIT) (TC 1.A.35) family.</text>
</comment>
<name>A0A498CW82_9FIRM</name>
<reference evidence="13 14" key="1">
    <citation type="submission" date="2018-10" db="EMBL/GenBank/DDBJ databases">
        <title>Anaerotruncus faecis sp. nov., isolated from human feces.</title>
        <authorList>
            <person name="Wang Y.-J."/>
        </authorList>
    </citation>
    <scope>NUCLEOTIDE SEQUENCE [LARGE SCALE GENOMIC DNA]</scope>
    <source>
        <strain evidence="13 14">22A2-44</strain>
    </source>
</reference>
<evidence type="ECO:0000256" key="8">
    <source>
        <dbReference type="ARBA" id="ARBA00023065"/>
    </source>
</evidence>
<keyword evidence="9 12" id="KW-0472">Membrane</keyword>
<evidence type="ECO:0000256" key="1">
    <source>
        <dbReference type="ARBA" id="ARBA00004651"/>
    </source>
</evidence>
<keyword evidence="14" id="KW-1185">Reference proteome</keyword>
<keyword evidence="8" id="KW-0406">Ion transport</keyword>
<keyword evidence="6" id="KW-0460">Magnesium</keyword>
<dbReference type="GO" id="GO:0000287">
    <property type="term" value="F:magnesium ion binding"/>
    <property type="evidence" value="ECO:0007669"/>
    <property type="project" value="TreeGrafter"/>
</dbReference>
<keyword evidence="5 12" id="KW-0812">Transmembrane</keyword>
<gene>
    <name evidence="13" type="ORF">D4A47_12235</name>
</gene>
<comment type="subcellular location">
    <subcellularLocation>
        <location evidence="1">Cell membrane</location>
        <topology evidence="1">Multi-pass membrane protein</topology>
    </subcellularLocation>
</comment>
<evidence type="ECO:0000256" key="4">
    <source>
        <dbReference type="ARBA" id="ARBA00022475"/>
    </source>
</evidence>
<evidence type="ECO:0000256" key="7">
    <source>
        <dbReference type="ARBA" id="ARBA00022989"/>
    </source>
</evidence>
<feature type="transmembrane region" description="Helical" evidence="12">
    <location>
        <begin position="326"/>
        <end position="346"/>
    </location>
</feature>
<dbReference type="GO" id="GO:0015087">
    <property type="term" value="F:cobalt ion transmembrane transporter activity"/>
    <property type="evidence" value="ECO:0007669"/>
    <property type="project" value="TreeGrafter"/>
</dbReference>
<dbReference type="GO" id="GO:0015095">
    <property type="term" value="F:magnesium ion transmembrane transporter activity"/>
    <property type="evidence" value="ECO:0007669"/>
    <property type="project" value="TreeGrafter"/>
</dbReference>
<dbReference type="PANTHER" id="PTHR46494">
    <property type="entry name" value="CORA FAMILY METAL ION TRANSPORTER (EUROFUNG)"/>
    <property type="match status" value="1"/>
</dbReference>
<comment type="function">
    <text evidence="11">Mediates influx of magnesium ions. Alternates between open and closed states. Activated by low cytoplasmic Mg(2+) levels. Inactive when cytoplasmic Mg(2+) levels are high.</text>
</comment>
<dbReference type="SUPFAM" id="SSF144083">
    <property type="entry name" value="Magnesium transport protein CorA, transmembrane region"/>
    <property type="match status" value="1"/>
</dbReference>
<dbReference type="CDD" id="cd12826">
    <property type="entry name" value="EcCorA_ZntB-like_u1"/>
    <property type="match status" value="1"/>
</dbReference>
<protein>
    <submittedName>
        <fullName evidence="13">Magnesium transporter</fullName>
    </submittedName>
</protein>
<dbReference type="Proteomes" id="UP000276301">
    <property type="component" value="Unassembled WGS sequence"/>
</dbReference>
<dbReference type="InterPro" id="IPR045863">
    <property type="entry name" value="CorA_TM1_TM2"/>
</dbReference>
<evidence type="ECO:0000256" key="3">
    <source>
        <dbReference type="ARBA" id="ARBA00022448"/>
    </source>
</evidence>
<evidence type="ECO:0000256" key="5">
    <source>
        <dbReference type="ARBA" id="ARBA00022692"/>
    </source>
</evidence>
<dbReference type="AlphaFoldDB" id="A0A498CW82"/>
<dbReference type="SUPFAM" id="SSF143865">
    <property type="entry name" value="CorA soluble domain-like"/>
    <property type="match status" value="1"/>
</dbReference>
<evidence type="ECO:0000256" key="6">
    <source>
        <dbReference type="ARBA" id="ARBA00022842"/>
    </source>
</evidence>
<evidence type="ECO:0000256" key="10">
    <source>
        <dbReference type="ARBA" id="ARBA00034269"/>
    </source>
</evidence>
<feature type="transmembrane region" description="Helical" evidence="12">
    <location>
        <begin position="295"/>
        <end position="314"/>
    </location>
</feature>
<comment type="catalytic activity">
    <reaction evidence="10">
        <text>Mg(2+)(in) = Mg(2+)(out)</text>
        <dbReference type="Rhea" id="RHEA:29827"/>
        <dbReference type="ChEBI" id="CHEBI:18420"/>
    </reaction>
</comment>
<dbReference type="InterPro" id="IPR002523">
    <property type="entry name" value="MgTranspt_CorA/ZnTranspt_ZntB"/>
</dbReference>
<keyword evidence="7 12" id="KW-1133">Transmembrane helix</keyword>
<comment type="caution">
    <text evidence="13">The sequence shown here is derived from an EMBL/GenBank/DDBJ whole genome shotgun (WGS) entry which is preliminary data.</text>
</comment>
<dbReference type="EMBL" id="RCHT01000034">
    <property type="protein sequence ID" value="RLL08183.1"/>
    <property type="molecule type" value="Genomic_DNA"/>
</dbReference>
<evidence type="ECO:0000256" key="9">
    <source>
        <dbReference type="ARBA" id="ARBA00023136"/>
    </source>
</evidence>
<proteinExistence type="inferred from homology"/>
<dbReference type="PANTHER" id="PTHR46494:SF1">
    <property type="entry name" value="CORA FAMILY METAL ION TRANSPORTER (EUROFUNG)"/>
    <property type="match status" value="1"/>
</dbReference>
<accession>A0A498CW82</accession>
<keyword evidence="4" id="KW-1003">Cell membrane</keyword>
<evidence type="ECO:0000256" key="11">
    <source>
        <dbReference type="ARBA" id="ARBA00045497"/>
    </source>
</evidence>
<evidence type="ECO:0000313" key="13">
    <source>
        <dbReference type="EMBL" id="RLL08183.1"/>
    </source>
</evidence>
<organism evidence="13 14">
    <name type="scientific">Anaerotruncus massiliensis</name>
    <name type="common">ex Liu et al. 2021</name>
    <dbReference type="NCBI Taxonomy" id="2321404"/>
    <lineage>
        <taxon>Bacteria</taxon>
        <taxon>Bacillati</taxon>
        <taxon>Bacillota</taxon>
        <taxon>Clostridia</taxon>
        <taxon>Eubacteriales</taxon>
        <taxon>Oscillospiraceae</taxon>
        <taxon>Anaerotruncus</taxon>
    </lineage>
</organism>
<dbReference type="Pfam" id="PF01544">
    <property type="entry name" value="CorA"/>
    <property type="match status" value="1"/>
</dbReference>
<evidence type="ECO:0000313" key="14">
    <source>
        <dbReference type="Proteomes" id="UP000276301"/>
    </source>
</evidence>
<dbReference type="GO" id="GO:0050897">
    <property type="term" value="F:cobalt ion binding"/>
    <property type="evidence" value="ECO:0007669"/>
    <property type="project" value="TreeGrafter"/>
</dbReference>
<evidence type="ECO:0000256" key="2">
    <source>
        <dbReference type="ARBA" id="ARBA00009765"/>
    </source>
</evidence>
<dbReference type="GO" id="GO:0005886">
    <property type="term" value="C:plasma membrane"/>
    <property type="evidence" value="ECO:0007669"/>
    <property type="project" value="UniProtKB-SubCell"/>
</dbReference>
<evidence type="ECO:0000256" key="12">
    <source>
        <dbReference type="SAM" id="Phobius"/>
    </source>
</evidence>
<keyword evidence="3" id="KW-0813">Transport</keyword>
<dbReference type="Gene3D" id="1.20.58.340">
    <property type="entry name" value="Magnesium transport protein CorA, transmembrane region"/>
    <property type="match status" value="2"/>
</dbReference>